<evidence type="ECO:0000313" key="2">
    <source>
        <dbReference type="Proteomes" id="UP000250358"/>
    </source>
</evidence>
<protein>
    <submittedName>
        <fullName evidence="1">Uncharacterized protein</fullName>
    </submittedName>
</protein>
<sequence>MLTLVIAAFLVAPVTDAAACAPEPLAAHQSLDHDPSAGDHNGSGGDMGLCSHGHCHHTASERHVTDEIDSAELSGHTTHAAPLNDGAASFPNNGLKRPPRG</sequence>
<proteinExistence type="predicted"/>
<name>A0A2X1ANH0_BREDI</name>
<dbReference type="RefSeq" id="WP_233126665.1">
    <property type="nucleotide sequence ID" value="NZ_CP140006.1"/>
</dbReference>
<reference evidence="1 2" key="1">
    <citation type="submission" date="2018-06" db="EMBL/GenBank/DDBJ databases">
        <authorList>
            <consortium name="Pathogen Informatics"/>
            <person name="Doyle S."/>
        </authorList>
    </citation>
    <scope>NUCLEOTIDE SEQUENCE [LARGE SCALE GENOMIC DNA]</scope>
    <source>
        <strain evidence="1 2">NCTC11165</strain>
    </source>
</reference>
<organism evidence="1 2">
    <name type="scientific">Brevundimonas diminuta</name>
    <name type="common">Pseudomonas diminuta</name>
    <dbReference type="NCBI Taxonomy" id="293"/>
    <lineage>
        <taxon>Bacteria</taxon>
        <taxon>Pseudomonadati</taxon>
        <taxon>Pseudomonadota</taxon>
        <taxon>Alphaproteobacteria</taxon>
        <taxon>Caulobacterales</taxon>
        <taxon>Caulobacteraceae</taxon>
        <taxon>Brevundimonas</taxon>
    </lineage>
</organism>
<dbReference type="Proteomes" id="UP000250358">
    <property type="component" value="Unassembled WGS sequence"/>
</dbReference>
<dbReference type="EMBL" id="UAQM01000030">
    <property type="protein sequence ID" value="SPU46177.1"/>
    <property type="molecule type" value="Genomic_DNA"/>
</dbReference>
<accession>A0A2X1ANH0</accession>
<dbReference type="AlphaFoldDB" id="A0A2X1ANH0"/>
<gene>
    <name evidence="1" type="ORF">NCTC11165_02505</name>
</gene>
<evidence type="ECO:0000313" key="1">
    <source>
        <dbReference type="EMBL" id="SPU46177.1"/>
    </source>
</evidence>
<dbReference type="GeneID" id="56576769"/>